<evidence type="ECO:0000256" key="10">
    <source>
        <dbReference type="RuleBase" id="RU004338"/>
    </source>
</evidence>
<dbReference type="SUPFAM" id="SSF89562">
    <property type="entry name" value="RraA-like"/>
    <property type="match status" value="1"/>
</dbReference>
<accession>A0A5N8XA01</accession>
<proteinExistence type="inferred from homology"/>
<gene>
    <name evidence="11" type="primary">rraA</name>
    <name evidence="11" type="ORF">FNH08_00485</name>
</gene>
<comment type="catalytic activity">
    <reaction evidence="1 10">
        <text>4-hydroxy-4-methyl-2-oxoglutarate = 2 pyruvate</text>
        <dbReference type="Rhea" id="RHEA:22748"/>
        <dbReference type="ChEBI" id="CHEBI:15361"/>
        <dbReference type="ChEBI" id="CHEBI:58276"/>
        <dbReference type="EC" id="4.1.3.17"/>
    </reaction>
</comment>
<dbReference type="EC" id="4.1.1.112" evidence="10"/>
<dbReference type="PANTHER" id="PTHR33254">
    <property type="entry name" value="4-HYDROXY-4-METHYL-2-OXOGLUTARATE ALDOLASE 3-RELATED"/>
    <property type="match status" value="1"/>
</dbReference>
<reference evidence="11 12" key="1">
    <citation type="submission" date="2019-07" db="EMBL/GenBank/DDBJ databases">
        <title>New species of Amycolatopsis and Streptomyces.</title>
        <authorList>
            <person name="Duangmal K."/>
            <person name="Teo W.F.A."/>
            <person name="Lipun K."/>
        </authorList>
    </citation>
    <scope>NUCLEOTIDE SEQUENCE [LARGE SCALE GENOMIC DNA]</scope>
    <source>
        <strain evidence="11 12">NBRC 106415</strain>
    </source>
</reference>
<comment type="caution">
    <text evidence="11">The sequence shown here is derived from an EMBL/GenBank/DDBJ whole genome shotgun (WGS) entry which is preliminary data.</text>
</comment>
<sequence>MTERPVSTAEFYDEYGDRLLVCDLQFAQYGGRRAFQGSIVTVLSYEDNVLLKQVVAEPGDGRVIVVDTQGSLRVAMLGDNMARKAAENGWAGIVVNGAVRDAVALRGLPIGVKALGTNPRRSLKQGTGDLNVPVAFGGVAFHPGATLVSDGDGIVVLPGQP</sequence>
<dbReference type="RefSeq" id="WP_152769194.1">
    <property type="nucleotide sequence ID" value="NZ_VJZC01000001.1"/>
</dbReference>
<protein>
    <recommendedName>
        <fullName evidence="10">4-hydroxy-4-methyl-2-oxoglutarate aldolase</fullName>
        <shortName evidence="10">HMG aldolase</shortName>
        <ecNumber evidence="10">4.1.1.112</ecNumber>
        <ecNumber evidence="10">4.1.3.17</ecNumber>
    </recommendedName>
    <alternativeName>
        <fullName evidence="10">Oxaloacetate decarboxylase</fullName>
    </alternativeName>
</protein>
<evidence type="ECO:0000256" key="3">
    <source>
        <dbReference type="ARBA" id="ARBA00008621"/>
    </source>
</evidence>
<dbReference type="GO" id="GO:0046872">
    <property type="term" value="F:metal ion binding"/>
    <property type="evidence" value="ECO:0007669"/>
    <property type="project" value="UniProtKB-KW"/>
</dbReference>
<evidence type="ECO:0000256" key="7">
    <source>
        <dbReference type="ARBA" id="ARBA00025046"/>
    </source>
</evidence>
<dbReference type="InterPro" id="IPR036704">
    <property type="entry name" value="RraA/RraA-like_sf"/>
</dbReference>
<dbReference type="EC" id="4.1.3.17" evidence="10"/>
<dbReference type="GO" id="GO:0008948">
    <property type="term" value="F:oxaloacetate decarboxylase activity"/>
    <property type="evidence" value="ECO:0007669"/>
    <property type="project" value="UniProtKB-EC"/>
</dbReference>
<keyword evidence="6 10" id="KW-0456">Lyase</keyword>
<comment type="function">
    <text evidence="7 10">Catalyzes the aldol cleavage of 4-hydroxy-4-methyl-2-oxoglutarate (HMG) into 2 molecules of pyruvate. Also contains a secondary oxaloacetate (OAA) decarboxylase activity due to the common pyruvate enolate transition state formed following C-C bond cleavage in the retro-aldol and decarboxylation reactions.</text>
</comment>
<dbReference type="Gene3D" id="3.50.30.40">
    <property type="entry name" value="Ribonuclease E inhibitor RraA/RraA-like"/>
    <property type="match status" value="1"/>
</dbReference>
<dbReference type="InterPro" id="IPR005493">
    <property type="entry name" value="RraA/RraA-like"/>
</dbReference>
<evidence type="ECO:0000256" key="2">
    <source>
        <dbReference type="ARBA" id="ARBA00001968"/>
    </source>
</evidence>
<evidence type="ECO:0000313" key="11">
    <source>
        <dbReference type="EMBL" id="MPY55718.1"/>
    </source>
</evidence>
<evidence type="ECO:0000256" key="6">
    <source>
        <dbReference type="ARBA" id="ARBA00023239"/>
    </source>
</evidence>
<evidence type="ECO:0000256" key="8">
    <source>
        <dbReference type="ARBA" id="ARBA00047973"/>
    </source>
</evidence>
<comment type="similarity">
    <text evidence="3 10">Belongs to the class II aldolase/RraA-like family.</text>
</comment>
<comment type="cofactor">
    <cofactor evidence="9">
        <name>Mg(2+)</name>
        <dbReference type="ChEBI" id="CHEBI:18420"/>
    </cofactor>
</comment>
<evidence type="ECO:0000313" key="12">
    <source>
        <dbReference type="Proteomes" id="UP000400924"/>
    </source>
</evidence>
<name>A0A5N8XA01_9ACTN</name>
<comment type="catalytic activity">
    <reaction evidence="8 10">
        <text>oxaloacetate + H(+) = pyruvate + CO2</text>
        <dbReference type="Rhea" id="RHEA:15641"/>
        <dbReference type="ChEBI" id="CHEBI:15361"/>
        <dbReference type="ChEBI" id="CHEBI:15378"/>
        <dbReference type="ChEBI" id="CHEBI:16452"/>
        <dbReference type="ChEBI" id="CHEBI:16526"/>
        <dbReference type="EC" id="4.1.1.112"/>
    </reaction>
</comment>
<dbReference type="GO" id="GO:0051252">
    <property type="term" value="P:regulation of RNA metabolic process"/>
    <property type="evidence" value="ECO:0007669"/>
    <property type="project" value="InterPro"/>
</dbReference>
<dbReference type="NCBIfam" id="NF006875">
    <property type="entry name" value="PRK09372.1"/>
    <property type="match status" value="1"/>
</dbReference>
<comment type="subunit">
    <text evidence="4 10">Homotrimer.</text>
</comment>
<comment type="cofactor">
    <cofactor evidence="2 10">
        <name>a divalent metal cation</name>
        <dbReference type="ChEBI" id="CHEBI:60240"/>
    </cofactor>
</comment>
<dbReference type="AlphaFoldDB" id="A0A5N8XA01"/>
<feature type="binding site" evidence="9">
    <location>
        <begin position="78"/>
        <end position="81"/>
    </location>
    <ligand>
        <name>substrate</name>
    </ligand>
</feature>
<dbReference type="CDD" id="cd16841">
    <property type="entry name" value="RraA_family"/>
    <property type="match status" value="1"/>
</dbReference>
<keyword evidence="5 9" id="KW-0479">Metal-binding</keyword>
<dbReference type="NCBIfam" id="TIGR01935">
    <property type="entry name" value="NOT-MenG"/>
    <property type="match status" value="1"/>
</dbReference>
<keyword evidence="12" id="KW-1185">Reference proteome</keyword>
<evidence type="ECO:0000256" key="5">
    <source>
        <dbReference type="ARBA" id="ARBA00022723"/>
    </source>
</evidence>
<evidence type="ECO:0000256" key="1">
    <source>
        <dbReference type="ARBA" id="ARBA00001342"/>
    </source>
</evidence>
<keyword evidence="9" id="KW-0460">Magnesium</keyword>
<dbReference type="OrthoDB" id="943692at2"/>
<dbReference type="PANTHER" id="PTHR33254:SF4">
    <property type="entry name" value="4-HYDROXY-4-METHYL-2-OXOGLUTARATE ALDOLASE 3-RELATED"/>
    <property type="match status" value="1"/>
</dbReference>
<organism evidence="11 12">
    <name type="scientific">Streptomyces spongiae</name>
    <dbReference type="NCBI Taxonomy" id="565072"/>
    <lineage>
        <taxon>Bacteria</taxon>
        <taxon>Bacillati</taxon>
        <taxon>Actinomycetota</taxon>
        <taxon>Actinomycetes</taxon>
        <taxon>Kitasatosporales</taxon>
        <taxon>Streptomycetaceae</taxon>
        <taxon>Streptomyces</taxon>
    </lineage>
</organism>
<dbReference type="Proteomes" id="UP000400924">
    <property type="component" value="Unassembled WGS sequence"/>
</dbReference>
<dbReference type="InterPro" id="IPR010203">
    <property type="entry name" value="RraA"/>
</dbReference>
<evidence type="ECO:0000256" key="4">
    <source>
        <dbReference type="ARBA" id="ARBA00011233"/>
    </source>
</evidence>
<dbReference type="GO" id="GO:0047443">
    <property type="term" value="F:4-hydroxy-4-methyl-2-oxoglutarate aldolase activity"/>
    <property type="evidence" value="ECO:0007669"/>
    <property type="project" value="UniProtKB-EC"/>
</dbReference>
<dbReference type="GO" id="GO:0008428">
    <property type="term" value="F:ribonuclease inhibitor activity"/>
    <property type="evidence" value="ECO:0007669"/>
    <property type="project" value="InterPro"/>
</dbReference>
<evidence type="ECO:0000256" key="9">
    <source>
        <dbReference type="PIRSR" id="PIRSR605493-1"/>
    </source>
</evidence>
<dbReference type="EMBL" id="VJZC01000001">
    <property type="protein sequence ID" value="MPY55718.1"/>
    <property type="molecule type" value="Genomic_DNA"/>
</dbReference>
<feature type="binding site" evidence="9">
    <location>
        <position position="100"/>
    </location>
    <ligand>
        <name>substrate</name>
    </ligand>
</feature>
<dbReference type="Pfam" id="PF03737">
    <property type="entry name" value="RraA-like"/>
    <property type="match status" value="1"/>
</dbReference>
<feature type="binding site" evidence="9">
    <location>
        <position position="101"/>
    </location>
    <ligand>
        <name>Mg(2+)</name>
        <dbReference type="ChEBI" id="CHEBI:18420"/>
    </ligand>
</feature>